<dbReference type="EMBL" id="ACFU01000006">
    <property type="protein sequence ID" value="EEF14545.1"/>
    <property type="molecule type" value="Genomic_DNA"/>
</dbReference>
<gene>
    <name evidence="1" type="ORF">CAMRE0001_1273</name>
</gene>
<keyword evidence="2" id="KW-1185">Reference proteome</keyword>
<dbReference type="STRING" id="553218.CAMRE0001_1273"/>
<reference evidence="1 2" key="1">
    <citation type="submission" date="2008-08" db="EMBL/GenBank/DDBJ databases">
        <authorList>
            <person name="Madupu R."/>
            <person name="Durkin A.S."/>
            <person name="Torralba M."/>
            <person name="Methe B."/>
            <person name="Sutton G.G."/>
            <person name="Strausberg R.L."/>
            <person name="Nelson K.E."/>
        </authorList>
    </citation>
    <scope>NUCLEOTIDE SEQUENCE [LARGE SCALE GENOMIC DNA]</scope>
    <source>
        <strain evidence="1 2">RM3267</strain>
    </source>
</reference>
<dbReference type="Proteomes" id="UP000003082">
    <property type="component" value="Unassembled WGS sequence"/>
</dbReference>
<name>B9D0R3_CAMRE</name>
<organism evidence="1 2">
    <name type="scientific">Campylobacter rectus RM3267</name>
    <dbReference type="NCBI Taxonomy" id="553218"/>
    <lineage>
        <taxon>Bacteria</taxon>
        <taxon>Pseudomonadati</taxon>
        <taxon>Campylobacterota</taxon>
        <taxon>Epsilonproteobacteria</taxon>
        <taxon>Campylobacterales</taxon>
        <taxon>Campylobacteraceae</taxon>
        <taxon>Campylobacter</taxon>
    </lineage>
</organism>
<dbReference type="AlphaFoldDB" id="B9D0R3"/>
<proteinExistence type="predicted"/>
<comment type="caution">
    <text evidence="1">The sequence shown here is derived from an EMBL/GenBank/DDBJ whole genome shotgun (WGS) entry which is preliminary data.</text>
</comment>
<evidence type="ECO:0000313" key="2">
    <source>
        <dbReference type="Proteomes" id="UP000003082"/>
    </source>
</evidence>
<protein>
    <submittedName>
        <fullName evidence="1">Uncharacterized protein</fullName>
    </submittedName>
</protein>
<evidence type="ECO:0000313" key="1">
    <source>
        <dbReference type="EMBL" id="EEF14545.1"/>
    </source>
</evidence>
<sequence>MPYLGTKFTSKHLKSSRDTSPYRFAFKFEGEFANFIR</sequence>
<accession>B9D0R3</accession>